<proteinExistence type="predicted"/>
<dbReference type="Proteomes" id="UP001487740">
    <property type="component" value="Unassembled WGS sequence"/>
</dbReference>
<comment type="caution">
    <text evidence="2">The sequence shown here is derived from an EMBL/GenBank/DDBJ whole genome shotgun (WGS) entry which is preliminary data.</text>
</comment>
<reference evidence="2 3" key="1">
    <citation type="submission" date="2023-03" db="EMBL/GenBank/DDBJ databases">
        <title>High-quality genome of Scylla paramamosain provides insights in environmental adaptation.</title>
        <authorList>
            <person name="Zhang L."/>
        </authorList>
    </citation>
    <scope>NUCLEOTIDE SEQUENCE [LARGE SCALE GENOMIC DNA]</scope>
    <source>
        <strain evidence="2">LZ_2023a</strain>
        <tissue evidence="2">Muscle</tissue>
    </source>
</reference>
<feature type="region of interest" description="Disordered" evidence="1">
    <location>
        <begin position="1"/>
        <end position="34"/>
    </location>
</feature>
<evidence type="ECO:0000313" key="3">
    <source>
        <dbReference type="Proteomes" id="UP001487740"/>
    </source>
</evidence>
<sequence length="444" mass="48897">MADLKKNGVRIQVEERRNGNDVRSKEDDDEGEDKKKHDNFYMRVYDDAVAKKTAIDNTIIEQTCEVGDGRVGSLARVMGGPGQGAASHHAAHATALQTIHLQRQHAQKRYSSLVNAILSHEKDIKAQEERKRESELLLEREAAECGLQQEEVARLQRLIHATSSITAATTAKVATYSTYKEYVERSVATFGSEAATVEGVCGRFRDLLTLRLQLLLKVNLAFRQLHHARRELLVFVQSEKEREGEALLKLYRERAASWTSSRNLSEMEARLAALQTASTHTHTHLTRVRLALVNIYSVARAYQHSLPPLGPKAATGTVLKRLHNFLLDAMTVTTTARAATHPASLRPSASSIPAGRGSAPPKKDIKESKDSKDTQAARTEAEEGKDSAGPRRSSGRRQGRLTREGSRKTMKVETPGEGGDKSEGSEKGQTPRGSVNEGVNVDKS</sequence>
<feature type="compositionally biased region" description="Basic and acidic residues" evidence="1">
    <location>
        <begin position="361"/>
        <end position="389"/>
    </location>
</feature>
<keyword evidence="3" id="KW-1185">Reference proteome</keyword>
<evidence type="ECO:0000256" key="1">
    <source>
        <dbReference type="SAM" id="MobiDB-lite"/>
    </source>
</evidence>
<evidence type="ECO:0000313" key="2">
    <source>
        <dbReference type="EMBL" id="KAK8394900.1"/>
    </source>
</evidence>
<dbReference type="EMBL" id="JARAKH010000018">
    <property type="protein sequence ID" value="KAK8394900.1"/>
    <property type="molecule type" value="Genomic_DNA"/>
</dbReference>
<name>A0AAW0U4I7_SCYPA</name>
<dbReference type="AlphaFoldDB" id="A0AAW0U4I7"/>
<organism evidence="2 3">
    <name type="scientific">Scylla paramamosain</name>
    <name type="common">Mud crab</name>
    <dbReference type="NCBI Taxonomy" id="85552"/>
    <lineage>
        <taxon>Eukaryota</taxon>
        <taxon>Metazoa</taxon>
        <taxon>Ecdysozoa</taxon>
        <taxon>Arthropoda</taxon>
        <taxon>Crustacea</taxon>
        <taxon>Multicrustacea</taxon>
        <taxon>Malacostraca</taxon>
        <taxon>Eumalacostraca</taxon>
        <taxon>Eucarida</taxon>
        <taxon>Decapoda</taxon>
        <taxon>Pleocyemata</taxon>
        <taxon>Brachyura</taxon>
        <taxon>Eubrachyura</taxon>
        <taxon>Portunoidea</taxon>
        <taxon>Portunidae</taxon>
        <taxon>Portuninae</taxon>
        <taxon>Scylla</taxon>
    </lineage>
</organism>
<protein>
    <submittedName>
        <fullName evidence="2">Uncharacterized protein</fullName>
    </submittedName>
</protein>
<gene>
    <name evidence="2" type="ORF">O3P69_005999</name>
</gene>
<feature type="compositionally biased region" description="Basic and acidic residues" evidence="1">
    <location>
        <begin position="401"/>
        <end position="411"/>
    </location>
</feature>
<feature type="region of interest" description="Disordered" evidence="1">
    <location>
        <begin position="338"/>
        <end position="444"/>
    </location>
</feature>
<accession>A0AAW0U4I7</accession>